<feature type="region of interest" description="Disordered" evidence="1">
    <location>
        <begin position="31"/>
        <end position="78"/>
    </location>
</feature>
<comment type="caution">
    <text evidence="2">The sequence shown here is derived from an EMBL/GenBank/DDBJ whole genome shotgun (WGS) entry which is preliminary data.</text>
</comment>
<feature type="compositionally biased region" description="Polar residues" evidence="1">
    <location>
        <begin position="64"/>
        <end position="74"/>
    </location>
</feature>
<evidence type="ECO:0000313" key="3">
    <source>
        <dbReference type="Proteomes" id="UP001177023"/>
    </source>
</evidence>
<accession>A0AA36G0R0</accession>
<evidence type="ECO:0000256" key="1">
    <source>
        <dbReference type="SAM" id="MobiDB-lite"/>
    </source>
</evidence>
<organism evidence="2 3">
    <name type="scientific">Mesorhabditis spiculigera</name>
    <dbReference type="NCBI Taxonomy" id="96644"/>
    <lineage>
        <taxon>Eukaryota</taxon>
        <taxon>Metazoa</taxon>
        <taxon>Ecdysozoa</taxon>
        <taxon>Nematoda</taxon>
        <taxon>Chromadorea</taxon>
        <taxon>Rhabditida</taxon>
        <taxon>Rhabditina</taxon>
        <taxon>Rhabditomorpha</taxon>
        <taxon>Rhabditoidea</taxon>
        <taxon>Rhabditidae</taxon>
        <taxon>Mesorhabditinae</taxon>
        <taxon>Mesorhabditis</taxon>
    </lineage>
</organism>
<feature type="non-terminal residue" evidence="2">
    <location>
        <position position="1"/>
    </location>
</feature>
<dbReference type="AlphaFoldDB" id="A0AA36G0R0"/>
<proteinExistence type="predicted"/>
<evidence type="ECO:0000313" key="2">
    <source>
        <dbReference type="EMBL" id="CAJ0574065.1"/>
    </source>
</evidence>
<protein>
    <submittedName>
        <fullName evidence="2">Uncharacterized protein</fullName>
    </submittedName>
</protein>
<keyword evidence="3" id="KW-1185">Reference proteome</keyword>
<reference evidence="2" key="1">
    <citation type="submission" date="2023-06" db="EMBL/GenBank/DDBJ databases">
        <authorList>
            <person name="Delattre M."/>
        </authorList>
    </citation>
    <scope>NUCLEOTIDE SEQUENCE</scope>
    <source>
        <strain evidence="2">AF72</strain>
    </source>
</reference>
<sequence>MTEEEYIIMYSPPCFRTTIIHSIADPMATSDFSEELGSESPSPDDQKSRSSSFGYESMDEDNPYQLSSIPSTSALPDDDIQRLSDELPVPPYFQLFLASVVDLRSCPEFRNVRFGQRHPQSEEVRRLIRRIDARNLSVEELEKTHPNAIITVIKELLLDLPPMFPDEELLCLPVDCSPELAVCYLTTLIDGLSTEQQQLAYLTSKAICRMVHICGSTTSALTDAVILYTPCLFPLCSSRCPSFLRASRATLLLIQSADTIFESYITHDSFYTELFGRLNRLHESMESSSDAEQELEDVDTHEFSEGLKQINREENIKRAHRYYTITYDSD</sequence>
<dbReference type="EMBL" id="CATQJA010002626">
    <property type="protein sequence ID" value="CAJ0574065.1"/>
    <property type="molecule type" value="Genomic_DNA"/>
</dbReference>
<gene>
    <name evidence="2" type="ORF">MSPICULIGERA_LOCUS12406</name>
</gene>
<name>A0AA36G0R0_9BILA</name>
<feature type="compositionally biased region" description="Polar residues" evidence="1">
    <location>
        <begin position="39"/>
        <end position="54"/>
    </location>
</feature>
<dbReference type="Proteomes" id="UP001177023">
    <property type="component" value="Unassembled WGS sequence"/>
</dbReference>